<gene>
    <name evidence="1" type="ORF">IRJ41_010844</name>
</gene>
<dbReference type="PANTHER" id="PTHR21084:SF1">
    <property type="entry name" value="DENSE INCISORS"/>
    <property type="match status" value="1"/>
</dbReference>
<dbReference type="AlphaFoldDB" id="A0A9W7T5U1"/>
<evidence type="ECO:0000313" key="2">
    <source>
        <dbReference type="Proteomes" id="UP001059041"/>
    </source>
</evidence>
<dbReference type="SUPFAM" id="SSF54427">
    <property type="entry name" value="NTF2-like"/>
    <property type="match status" value="1"/>
</dbReference>
<protein>
    <recommendedName>
        <fullName evidence="3">NTF2 domain-containing protein</fullName>
    </recommendedName>
</protein>
<comment type="caution">
    <text evidence="1">The sequence shown here is derived from an EMBL/GenBank/DDBJ whole genome shotgun (WGS) entry which is preliminary data.</text>
</comment>
<dbReference type="InterPro" id="IPR026698">
    <property type="entry name" value="UPF_C3orf38"/>
</dbReference>
<evidence type="ECO:0000313" key="1">
    <source>
        <dbReference type="EMBL" id="KAI7790463.1"/>
    </source>
</evidence>
<organism evidence="1 2">
    <name type="scientific">Triplophysa rosa</name>
    <name type="common">Cave loach</name>
    <dbReference type="NCBI Taxonomy" id="992332"/>
    <lineage>
        <taxon>Eukaryota</taxon>
        <taxon>Metazoa</taxon>
        <taxon>Chordata</taxon>
        <taxon>Craniata</taxon>
        <taxon>Vertebrata</taxon>
        <taxon>Euteleostomi</taxon>
        <taxon>Actinopterygii</taxon>
        <taxon>Neopterygii</taxon>
        <taxon>Teleostei</taxon>
        <taxon>Ostariophysi</taxon>
        <taxon>Cypriniformes</taxon>
        <taxon>Nemacheilidae</taxon>
        <taxon>Triplophysa</taxon>
    </lineage>
</organism>
<sequence length="282" mass="32033">MLSITMSKLSVKEQSGCKKLLKLVSEEDLLALKDTVTNRLIAVESAEEAVDAIIIYSQDAEELLKRKKVHRDVIFKYLASEGVVILPNPEKHQLIRMTLEFWSSGEISSREIGDGLSDLTALGKQFCQWFFSLLNSQNPTYGQVVQEWGPQHFWPDVRLKLLLCTGEQRVDEFNGAELVSQRLYALVGQERLSFCPNLERFGFKCISSPHGLVLVAVAGTIHRDNAFLGIFDQVFGLIRSPQDNNHWKIKFVNVKIKSQSDFSERQLPIITYDSSELLRLCN</sequence>
<proteinExistence type="predicted"/>
<dbReference type="EMBL" id="JAFHDT010000110">
    <property type="protein sequence ID" value="KAI7790463.1"/>
    <property type="molecule type" value="Genomic_DNA"/>
</dbReference>
<reference evidence="1" key="1">
    <citation type="submission" date="2021-02" db="EMBL/GenBank/DDBJ databases">
        <title>Comparative genomics reveals that relaxation of natural selection precedes convergent phenotypic evolution of cavefish.</title>
        <authorList>
            <person name="Peng Z."/>
        </authorList>
    </citation>
    <scope>NUCLEOTIDE SEQUENCE</scope>
    <source>
        <tissue evidence="1">Muscle</tissue>
    </source>
</reference>
<dbReference type="OrthoDB" id="6407068at2759"/>
<accession>A0A9W7T5U1</accession>
<dbReference type="Pfam" id="PF15008">
    <property type="entry name" value="DUF4518"/>
    <property type="match status" value="1"/>
</dbReference>
<name>A0A9W7T5U1_TRIRA</name>
<keyword evidence="2" id="KW-1185">Reference proteome</keyword>
<dbReference type="InterPro" id="IPR032710">
    <property type="entry name" value="NTF2-like_dom_sf"/>
</dbReference>
<evidence type="ECO:0008006" key="3">
    <source>
        <dbReference type="Google" id="ProtNLM"/>
    </source>
</evidence>
<dbReference type="PANTHER" id="PTHR21084">
    <property type="entry name" value="DENSE INCISORS"/>
    <property type="match status" value="1"/>
</dbReference>
<dbReference type="Proteomes" id="UP001059041">
    <property type="component" value="Unassembled WGS sequence"/>
</dbReference>